<keyword evidence="1" id="KW-0732">Signal</keyword>
<evidence type="ECO:0000313" key="2">
    <source>
        <dbReference type="EMBL" id="GGH61789.1"/>
    </source>
</evidence>
<dbReference type="RefSeq" id="WP_188950974.1">
    <property type="nucleotide sequence ID" value="NZ_BMIB01000001.1"/>
</dbReference>
<evidence type="ECO:0008006" key="4">
    <source>
        <dbReference type="Google" id="ProtNLM"/>
    </source>
</evidence>
<evidence type="ECO:0000256" key="1">
    <source>
        <dbReference type="SAM" id="SignalP"/>
    </source>
</evidence>
<feature type="chain" id="PRO_5037711855" description="DUF4843 domain-containing protein" evidence="1">
    <location>
        <begin position="20"/>
        <end position="242"/>
    </location>
</feature>
<name>A0A917ISX0_9BACT</name>
<dbReference type="Proteomes" id="UP000627292">
    <property type="component" value="Unassembled WGS sequence"/>
</dbReference>
<accession>A0A917ISX0</accession>
<dbReference type="EMBL" id="BMIB01000001">
    <property type="protein sequence ID" value="GGH61789.1"/>
    <property type="molecule type" value="Genomic_DNA"/>
</dbReference>
<keyword evidence="3" id="KW-1185">Reference proteome</keyword>
<sequence>MQSKPISFLSILLPLLALLHTGCTKEKALMYEDDPRVYFKKYNVAHDSVNYSFAVKDPAQLVDSVYLQLRIMGNARPYDREINIQLSDTSTARQGYHFVLGPQIMPAGQYETKIPVYLYRRAGLKDSTITADFIIGASKDFQPGYDDLPTVAVTNRLHYKISMDDRLVKPERWDGMLAPYFGAWSLVKLNFMIRATGRLDWTVLIYPNELSNLSQLSREAMSMYVAANGPLIDENGAVVEFP</sequence>
<dbReference type="Pfam" id="PF16132">
    <property type="entry name" value="DUF4843"/>
    <property type="match status" value="1"/>
</dbReference>
<protein>
    <recommendedName>
        <fullName evidence="4">DUF4843 domain-containing protein</fullName>
    </recommendedName>
</protein>
<gene>
    <name evidence="2" type="ORF">GCM10011379_11110</name>
</gene>
<proteinExistence type="predicted"/>
<reference evidence="2" key="1">
    <citation type="journal article" date="2014" name="Int. J. Syst. Evol. Microbiol.">
        <title>Complete genome sequence of Corynebacterium casei LMG S-19264T (=DSM 44701T), isolated from a smear-ripened cheese.</title>
        <authorList>
            <consortium name="US DOE Joint Genome Institute (JGI-PGF)"/>
            <person name="Walter F."/>
            <person name="Albersmeier A."/>
            <person name="Kalinowski J."/>
            <person name="Ruckert C."/>
        </authorList>
    </citation>
    <scope>NUCLEOTIDE SEQUENCE</scope>
    <source>
        <strain evidence="2">CGMCC 1.15290</strain>
    </source>
</reference>
<reference evidence="2" key="2">
    <citation type="submission" date="2020-09" db="EMBL/GenBank/DDBJ databases">
        <authorList>
            <person name="Sun Q."/>
            <person name="Zhou Y."/>
        </authorList>
    </citation>
    <scope>NUCLEOTIDE SEQUENCE</scope>
    <source>
        <strain evidence="2">CGMCC 1.15290</strain>
    </source>
</reference>
<dbReference type="AlphaFoldDB" id="A0A917ISX0"/>
<comment type="caution">
    <text evidence="2">The sequence shown here is derived from an EMBL/GenBank/DDBJ whole genome shotgun (WGS) entry which is preliminary data.</text>
</comment>
<evidence type="ECO:0000313" key="3">
    <source>
        <dbReference type="Proteomes" id="UP000627292"/>
    </source>
</evidence>
<dbReference type="InterPro" id="IPR032299">
    <property type="entry name" value="DUF4843"/>
</dbReference>
<organism evidence="2 3">
    <name type="scientific">Filimonas zeae</name>
    <dbReference type="NCBI Taxonomy" id="1737353"/>
    <lineage>
        <taxon>Bacteria</taxon>
        <taxon>Pseudomonadati</taxon>
        <taxon>Bacteroidota</taxon>
        <taxon>Chitinophagia</taxon>
        <taxon>Chitinophagales</taxon>
        <taxon>Chitinophagaceae</taxon>
        <taxon>Filimonas</taxon>
    </lineage>
</organism>
<feature type="signal peptide" evidence="1">
    <location>
        <begin position="1"/>
        <end position="19"/>
    </location>
</feature>